<organism evidence="1 2">
    <name type="scientific">Ectopseudomonas chengduensis</name>
    <dbReference type="NCBI Taxonomy" id="489632"/>
    <lineage>
        <taxon>Bacteria</taxon>
        <taxon>Pseudomonadati</taxon>
        <taxon>Pseudomonadota</taxon>
        <taxon>Gammaproteobacteria</taxon>
        <taxon>Pseudomonadales</taxon>
        <taxon>Pseudomonadaceae</taxon>
        <taxon>Ectopseudomonas</taxon>
    </lineage>
</organism>
<keyword evidence="2" id="KW-1185">Reference proteome</keyword>
<reference evidence="2" key="1">
    <citation type="submission" date="2016-10" db="EMBL/GenBank/DDBJ databases">
        <authorList>
            <person name="Varghese N."/>
            <person name="Submissions S."/>
        </authorList>
    </citation>
    <scope>NUCLEOTIDE SEQUENCE [LARGE SCALE GENOMIC DNA]</scope>
    <source>
        <strain evidence="2">DSM 26382</strain>
    </source>
</reference>
<dbReference type="RefSeq" id="WP_017362282.1">
    <property type="nucleotide sequence ID" value="NZ_FMZQ01000007.1"/>
</dbReference>
<protein>
    <submittedName>
        <fullName evidence="1">Uncharacterized protein</fullName>
    </submittedName>
</protein>
<dbReference type="Proteomes" id="UP000199467">
    <property type="component" value="Unassembled WGS sequence"/>
</dbReference>
<sequence>MSTTRSFIQVSKAWYAGSALGDDTERFDIIVEDTNWSAQFSVHWPKHSPSGSSELVVLDDAWRALAGCNDLISSMAMAIEALTPPMLRAQLLSCGFADATASTSSAH</sequence>
<dbReference type="AlphaFoldDB" id="A0A1G6PW91"/>
<accession>A0A1G6PW91</accession>
<gene>
    <name evidence="1" type="ORF">SAMN05216576_107119</name>
</gene>
<evidence type="ECO:0000313" key="2">
    <source>
        <dbReference type="Proteomes" id="UP000199467"/>
    </source>
</evidence>
<dbReference type="GeneID" id="57609084"/>
<proteinExistence type="predicted"/>
<evidence type="ECO:0000313" key="1">
    <source>
        <dbReference type="EMBL" id="SDC84251.1"/>
    </source>
</evidence>
<name>A0A1G6PW91_9GAMM</name>
<dbReference type="EMBL" id="FMZQ01000007">
    <property type="protein sequence ID" value="SDC84251.1"/>
    <property type="molecule type" value="Genomic_DNA"/>
</dbReference>